<feature type="region of interest" description="Disordered" evidence="6">
    <location>
        <begin position="399"/>
        <end position="549"/>
    </location>
</feature>
<dbReference type="InterPro" id="IPR045072">
    <property type="entry name" value="MKRN-like"/>
</dbReference>
<organism evidence="9 10">
    <name type="scientific">Sphagnurus paluster</name>
    <dbReference type="NCBI Taxonomy" id="117069"/>
    <lineage>
        <taxon>Eukaryota</taxon>
        <taxon>Fungi</taxon>
        <taxon>Dikarya</taxon>
        <taxon>Basidiomycota</taxon>
        <taxon>Agaricomycotina</taxon>
        <taxon>Agaricomycetes</taxon>
        <taxon>Agaricomycetidae</taxon>
        <taxon>Agaricales</taxon>
        <taxon>Tricholomatineae</taxon>
        <taxon>Lyophyllaceae</taxon>
        <taxon>Sphagnurus</taxon>
    </lineage>
</organism>
<evidence type="ECO:0000256" key="3">
    <source>
        <dbReference type="ARBA" id="ARBA00022771"/>
    </source>
</evidence>
<dbReference type="OrthoDB" id="250836at2759"/>
<gene>
    <name evidence="9" type="ORF">H0H81_010783</name>
</gene>
<evidence type="ECO:0000256" key="2">
    <source>
        <dbReference type="ARBA" id="ARBA00022723"/>
    </source>
</evidence>
<protein>
    <recommendedName>
        <fullName evidence="11">RING-type E3 ubiquitin transferase</fullName>
    </recommendedName>
</protein>
<dbReference type="AlphaFoldDB" id="A0A9P7K5Y2"/>
<proteinExistence type="predicted"/>
<dbReference type="InterPro" id="IPR000571">
    <property type="entry name" value="Znf_CCCH"/>
</dbReference>
<dbReference type="Pfam" id="PF00642">
    <property type="entry name" value="zf-CCCH"/>
    <property type="match status" value="1"/>
</dbReference>
<evidence type="ECO:0008006" key="11">
    <source>
        <dbReference type="Google" id="ProtNLM"/>
    </source>
</evidence>
<evidence type="ECO:0000313" key="9">
    <source>
        <dbReference type="EMBL" id="KAG5639581.1"/>
    </source>
</evidence>
<evidence type="ECO:0000259" key="8">
    <source>
        <dbReference type="PROSITE" id="PS50103"/>
    </source>
</evidence>
<dbReference type="InterPro" id="IPR013083">
    <property type="entry name" value="Znf_RING/FYVE/PHD"/>
</dbReference>
<dbReference type="SMART" id="SM00184">
    <property type="entry name" value="RING"/>
    <property type="match status" value="1"/>
</dbReference>
<keyword evidence="1" id="KW-0808">Transferase</keyword>
<accession>A0A9P7K5Y2</accession>
<keyword evidence="4 5" id="KW-0862">Zinc</keyword>
<reference evidence="9" key="1">
    <citation type="submission" date="2021-02" db="EMBL/GenBank/DDBJ databases">
        <authorList>
            <person name="Nieuwenhuis M."/>
            <person name="Van De Peppel L.J.J."/>
        </authorList>
    </citation>
    <scope>NUCLEOTIDE SEQUENCE</scope>
    <source>
        <strain evidence="9">D49</strain>
    </source>
</reference>
<dbReference type="InterPro" id="IPR018957">
    <property type="entry name" value="Znf_C3HC4_RING-type"/>
</dbReference>
<dbReference type="InterPro" id="IPR001841">
    <property type="entry name" value="Znf_RING"/>
</dbReference>
<dbReference type="Gene3D" id="3.30.40.10">
    <property type="entry name" value="Zinc/RING finger domain, C3HC4 (zinc finger)"/>
    <property type="match status" value="1"/>
</dbReference>
<name>A0A9P7K5Y2_9AGAR</name>
<keyword evidence="2 5" id="KW-0479">Metal-binding</keyword>
<feature type="compositionally biased region" description="Acidic residues" evidence="6">
    <location>
        <begin position="429"/>
        <end position="441"/>
    </location>
</feature>
<dbReference type="PANTHER" id="PTHR11224:SF10">
    <property type="entry name" value="IP09428P-RELATED"/>
    <property type="match status" value="1"/>
</dbReference>
<keyword evidence="3 5" id="KW-0863">Zinc-finger</keyword>
<dbReference type="PROSITE" id="PS00518">
    <property type="entry name" value="ZF_RING_1"/>
    <property type="match status" value="1"/>
</dbReference>
<sequence>MNDAAIATAPSRPITSKARGVCKYYTTPRGCFAGPACKFLHTSEPAVDPSGSRPVALTPFDQAKHCRYFAEGYCKRGDQCWFLHVVEAAPGAVAEQQSREGEEEVCSICFEKPSTYGLLGGCNHIFCISCIRQWRDPRGKGPDITNSKKCPMCRAQCRYIIPSSRFWKDGPEKARIVQKYKDSMSKVPCKHFEGSRAKHPKKPICPFGNECFYQHLNADGTPHVLKHGVAESMRTWHNRMEGRRPSHFERGFGILAGDMEFLQDEGIALEMFDQMVADVMASTGRRRGRGRGRNNGEMDARVDAMVGAVSAVRTHMQRLVGTGNGGNEGMRPILVPGILAPGMNWDLEDGVDNGWGWNDLTAGAGHDPDLDIMGRLERLVSGPLVCVFERITECKQADHMLGSRGRDNESPPPPLEPIEGGDSLPPLEPAEEDEWGAEDEMPALQSVSNSSESEYDESEGEEESDSEDEGVRRVLDLAFNVQRQEAPVAEDEEEEEEEEAVAEPPFVTDGRGRVVWSNKDPSEEEEEEGRGGSGEGSRSLLDRMLDAFR</sequence>
<feature type="zinc finger region" description="C3H1-type" evidence="5">
    <location>
        <begin position="60"/>
        <end position="87"/>
    </location>
</feature>
<evidence type="ECO:0000256" key="5">
    <source>
        <dbReference type="PROSITE-ProRule" id="PRU00723"/>
    </source>
</evidence>
<dbReference type="Gene3D" id="3.30.1370.210">
    <property type="match status" value="1"/>
</dbReference>
<dbReference type="SUPFAM" id="SSF90229">
    <property type="entry name" value="CCCH zinc finger"/>
    <property type="match status" value="1"/>
</dbReference>
<feature type="domain" description="C3H1-type" evidence="8">
    <location>
        <begin position="60"/>
        <end position="87"/>
    </location>
</feature>
<dbReference type="Proteomes" id="UP000717328">
    <property type="component" value="Unassembled WGS sequence"/>
</dbReference>
<feature type="domain" description="C3H1-type" evidence="8">
    <location>
        <begin position="183"/>
        <end position="218"/>
    </location>
</feature>
<comment type="caution">
    <text evidence="9">The sequence shown here is derived from an EMBL/GenBank/DDBJ whole genome shotgun (WGS) entry which is preliminary data.</text>
</comment>
<evidence type="ECO:0000259" key="7">
    <source>
        <dbReference type="PROSITE" id="PS50089"/>
    </source>
</evidence>
<dbReference type="PANTHER" id="PTHR11224">
    <property type="entry name" value="MAKORIN-RELATED"/>
    <property type="match status" value="1"/>
</dbReference>
<feature type="domain" description="C3H1-type" evidence="8">
    <location>
        <begin position="16"/>
        <end position="44"/>
    </location>
</feature>
<keyword evidence="10" id="KW-1185">Reference proteome</keyword>
<dbReference type="GO" id="GO:0061630">
    <property type="term" value="F:ubiquitin protein ligase activity"/>
    <property type="evidence" value="ECO:0007669"/>
    <property type="project" value="InterPro"/>
</dbReference>
<evidence type="ECO:0000313" key="10">
    <source>
        <dbReference type="Proteomes" id="UP000717328"/>
    </source>
</evidence>
<dbReference type="PROSITE" id="PS50089">
    <property type="entry name" value="ZF_RING_2"/>
    <property type="match status" value="1"/>
</dbReference>
<dbReference type="GO" id="GO:0008270">
    <property type="term" value="F:zinc ion binding"/>
    <property type="evidence" value="ECO:0007669"/>
    <property type="project" value="UniProtKB-KW"/>
</dbReference>
<feature type="compositionally biased region" description="Basic and acidic residues" evidence="6">
    <location>
        <begin position="540"/>
        <end position="549"/>
    </location>
</feature>
<feature type="zinc finger region" description="C3H1-type" evidence="5">
    <location>
        <begin position="16"/>
        <end position="44"/>
    </location>
</feature>
<evidence type="ECO:0000256" key="6">
    <source>
        <dbReference type="SAM" id="MobiDB-lite"/>
    </source>
</evidence>
<feature type="zinc finger region" description="C3H1-type" evidence="5">
    <location>
        <begin position="183"/>
        <end position="218"/>
    </location>
</feature>
<dbReference type="GO" id="GO:0000209">
    <property type="term" value="P:protein polyubiquitination"/>
    <property type="evidence" value="ECO:0007669"/>
    <property type="project" value="InterPro"/>
</dbReference>
<dbReference type="PROSITE" id="PS50103">
    <property type="entry name" value="ZF_C3H1"/>
    <property type="match status" value="3"/>
</dbReference>
<dbReference type="SUPFAM" id="SSF57850">
    <property type="entry name" value="RING/U-box"/>
    <property type="match status" value="1"/>
</dbReference>
<evidence type="ECO:0000256" key="4">
    <source>
        <dbReference type="ARBA" id="ARBA00022833"/>
    </source>
</evidence>
<feature type="compositionally biased region" description="Acidic residues" evidence="6">
    <location>
        <begin position="453"/>
        <end position="468"/>
    </location>
</feature>
<dbReference type="InterPro" id="IPR036855">
    <property type="entry name" value="Znf_CCCH_sf"/>
</dbReference>
<dbReference type="SMART" id="SM00356">
    <property type="entry name" value="ZnF_C3H1"/>
    <property type="match status" value="3"/>
</dbReference>
<dbReference type="EMBL" id="JABCKI010005717">
    <property type="protein sequence ID" value="KAG5639581.1"/>
    <property type="molecule type" value="Genomic_DNA"/>
</dbReference>
<reference evidence="9" key="2">
    <citation type="submission" date="2021-10" db="EMBL/GenBank/DDBJ databases">
        <title>Phylogenomics reveals ancestral predisposition of the termite-cultivated fungus Termitomyces towards a domesticated lifestyle.</title>
        <authorList>
            <person name="Auxier B."/>
            <person name="Grum-Grzhimaylo A."/>
            <person name="Cardenas M.E."/>
            <person name="Lodge J.D."/>
            <person name="Laessoe T."/>
            <person name="Pedersen O."/>
            <person name="Smith M.E."/>
            <person name="Kuyper T.W."/>
            <person name="Franco-Molano E.A."/>
            <person name="Baroni T.J."/>
            <person name="Aanen D.K."/>
        </authorList>
    </citation>
    <scope>NUCLEOTIDE SEQUENCE</scope>
    <source>
        <strain evidence="9">D49</strain>
    </source>
</reference>
<feature type="compositionally biased region" description="Acidic residues" evidence="6">
    <location>
        <begin position="488"/>
        <end position="501"/>
    </location>
</feature>
<dbReference type="Pfam" id="PF00097">
    <property type="entry name" value="zf-C3HC4"/>
    <property type="match status" value="1"/>
</dbReference>
<dbReference type="InterPro" id="IPR017907">
    <property type="entry name" value="Znf_RING_CS"/>
</dbReference>
<evidence type="ECO:0000256" key="1">
    <source>
        <dbReference type="ARBA" id="ARBA00022679"/>
    </source>
</evidence>
<feature type="domain" description="RING-type" evidence="7">
    <location>
        <begin position="106"/>
        <end position="154"/>
    </location>
</feature>